<evidence type="ECO:0000256" key="2">
    <source>
        <dbReference type="ARBA" id="ARBA00022676"/>
    </source>
</evidence>
<name>A0A9P0INW2_APHGO</name>
<keyword evidence="5" id="KW-0812">Transmembrane</keyword>
<reference evidence="6" key="1">
    <citation type="submission" date="2022-02" db="EMBL/GenBank/DDBJ databases">
        <authorList>
            <person name="King R."/>
        </authorList>
    </citation>
    <scope>NUCLEOTIDE SEQUENCE</scope>
</reference>
<dbReference type="GO" id="GO:0015020">
    <property type="term" value="F:glucuronosyltransferase activity"/>
    <property type="evidence" value="ECO:0007669"/>
    <property type="project" value="UniProtKB-EC"/>
</dbReference>
<feature type="signal peptide" evidence="5">
    <location>
        <begin position="1"/>
        <end position="26"/>
    </location>
</feature>
<keyword evidence="2 4" id="KW-0328">Glycosyltransferase</keyword>
<accession>A0A9P0INW2</accession>
<evidence type="ECO:0000313" key="6">
    <source>
        <dbReference type="EMBL" id="CAH1709460.1"/>
    </source>
</evidence>
<dbReference type="FunFam" id="3.40.50.2000:FF:000021">
    <property type="entry name" value="UDP-glucuronosyltransferase"/>
    <property type="match status" value="1"/>
</dbReference>
<keyword evidence="5" id="KW-0472">Membrane</keyword>
<proteinExistence type="inferred from homology"/>
<dbReference type="CDD" id="cd03784">
    <property type="entry name" value="GT1_Gtf-like"/>
    <property type="match status" value="1"/>
</dbReference>
<keyword evidence="7" id="KW-1185">Reference proteome</keyword>
<evidence type="ECO:0000256" key="1">
    <source>
        <dbReference type="ARBA" id="ARBA00009995"/>
    </source>
</evidence>
<dbReference type="AlphaFoldDB" id="A0A9P0INW2"/>
<feature type="chain" id="PRO_5040546297" description="UDP-glucuronosyltransferase" evidence="5">
    <location>
        <begin position="27"/>
        <end position="516"/>
    </location>
</feature>
<comment type="catalytic activity">
    <reaction evidence="5">
        <text>glucuronate acceptor + UDP-alpha-D-glucuronate = acceptor beta-D-glucuronoside + UDP + H(+)</text>
        <dbReference type="Rhea" id="RHEA:21032"/>
        <dbReference type="ChEBI" id="CHEBI:15378"/>
        <dbReference type="ChEBI" id="CHEBI:58052"/>
        <dbReference type="ChEBI" id="CHEBI:58223"/>
        <dbReference type="ChEBI" id="CHEBI:132367"/>
        <dbReference type="ChEBI" id="CHEBI:132368"/>
        <dbReference type="EC" id="2.4.1.17"/>
    </reaction>
</comment>
<evidence type="ECO:0000313" key="7">
    <source>
        <dbReference type="Proteomes" id="UP001154329"/>
    </source>
</evidence>
<comment type="similarity">
    <text evidence="1 4">Belongs to the UDP-glycosyltransferase family.</text>
</comment>
<reference evidence="6" key="2">
    <citation type="submission" date="2022-10" db="EMBL/GenBank/DDBJ databases">
        <authorList>
            <consortium name="ENA_rothamsted_submissions"/>
            <consortium name="culmorum"/>
            <person name="King R."/>
        </authorList>
    </citation>
    <scope>NUCLEOTIDE SEQUENCE</scope>
</reference>
<dbReference type="SUPFAM" id="SSF53756">
    <property type="entry name" value="UDP-Glycosyltransferase/glycogen phosphorylase"/>
    <property type="match status" value="1"/>
</dbReference>
<dbReference type="Pfam" id="PF00201">
    <property type="entry name" value="UDPGT"/>
    <property type="match status" value="1"/>
</dbReference>
<dbReference type="Gene3D" id="3.40.50.2000">
    <property type="entry name" value="Glycogen Phosphorylase B"/>
    <property type="match status" value="2"/>
</dbReference>
<dbReference type="PROSITE" id="PS00375">
    <property type="entry name" value="UDPGT"/>
    <property type="match status" value="1"/>
</dbReference>
<dbReference type="EMBL" id="OU899034">
    <property type="protein sequence ID" value="CAH1709460.1"/>
    <property type="molecule type" value="Genomic_DNA"/>
</dbReference>
<comment type="subcellular location">
    <subcellularLocation>
        <location evidence="5">Membrane</location>
        <topology evidence="5">Single-pass membrane protein</topology>
    </subcellularLocation>
</comment>
<feature type="transmembrane region" description="Helical" evidence="5">
    <location>
        <begin position="473"/>
        <end position="497"/>
    </location>
</feature>
<evidence type="ECO:0000256" key="5">
    <source>
        <dbReference type="RuleBase" id="RU362059"/>
    </source>
</evidence>
<evidence type="ECO:0000256" key="3">
    <source>
        <dbReference type="ARBA" id="ARBA00022679"/>
    </source>
</evidence>
<dbReference type="PANTHER" id="PTHR48043">
    <property type="entry name" value="EG:EG0003.4 PROTEIN-RELATED"/>
    <property type="match status" value="1"/>
</dbReference>
<dbReference type="InterPro" id="IPR002213">
    <property type="entry name" value="UDP_glucos_trans"/>
</dbReference>
<dbReference type="PANTHER" id="PTHR48043:SF145">
    <property type="entry name" value="FI06409P-RELATED"/>
    <property type="match status" value="1"/>
</dbReference>
<dbReference type="InterPro" id="IPR050271">
    <property type="entry name" value="UDP-glycosyltransferase"/>
</dbReference>
<keyword evidence="5" id="KW-1133">Transmembrane helix</keyword>
<sequence length="516" mass="58238">MSKFAVLLITFCTSITSLHWMSTCSAANILAVETVPGKSHWNVMRSVLRALTDSGHTVTVFTPFVDGDRDGYSEVDVSNLTKPIVEVDSTSLIEMTSSKRHMLGIMSNATRADCDTIYEHPQMTAILDGTVTSRIDLVVTEPCMSECVAYVATMLRVPMVYVVPAPIATFLERLMTGHVPNPAVTGHVMSDRVVPKTFAERWANIVLTVYCSTVTWYNELRLQWTAPRLYDAVELAKPSVIFTNTHFITEPARPLTPDVVQIGGIHLTPLKPIPKDILEFIEDAPHGVIYFTFGSVVSMSTLPGNVQSAFREALAQVPQKVLWKYEGDMKDKPKNVMTRKWFPQRDILSHPNVKLFISHGGISGVYEAVDAGVPVLGFPVFYDQPRNIDSLVNAGMAICMDLLSVTKEKFLNAVLEIVNNDRYQKNAKSVSERFKDRPMSPAESVVYWTEYVLRHNGAPHLKSQALNLTWYQYYLVDVIITFLFLIFVVLFITYYCLKIIYKYIFNYFQIVKAKRE</sequence>
<organism evidence="6 7">
    <name type="scientific">Aphis gossypii</name>
    <name type="common">Cotton aphid</name>
    <dbReference type="NCBI Taxonomy" id="80765"/>
    <lineage>
        <taxon>Eukaryota</taxon>
        <taxon>Metazoa</taxon>
        <taxon>Ecdysozoa</taxon>
        <taxon>Arthropoda</taxon>
        <taxon>Hexapoda</taxon>
        <taxon>Insecta</taxon>
        <taxon>Pterygota</taxon>
        <taxon>Neoptera</taxon>
        <taxon>Paraneoptera</taxon>
        <taxon>Hemiptera</taxon>
        <taxon>Sternorrhyncha</taxon>
        <taxon>Aphidomorpha</taxon>
        <taxon>Aphidoidea</taxon>
        <taxon>Aphididae</taxon>
        <taxon>Aphidini</taxon>
        <taxon>Aphis</taxon>
        <taxon>Aphis</taxon>
    </lineage>
</organism>
<protein>
    <recommendedName>
        <fullName evidence="5">UDP-glucuronosyltransferase</fullName>
        <ecNumber evidence="5">2.4.1.17</ecNumber>
    </recommendedName>
</protein>
<dbReference type="Proteomes" id="UP001154329">
    <property type="component" value="Chromosome 1"/>
</dbReference>
<evidence type="ECO:0000256" key="4">
    <source>
        <dbReference type="RuleBase" id="RU003718"/>
    </source>
</evidence>
<dbReference type="GO" id="GO:0016020">
    <property type="term" value="C:membrane"/>
    <property type="evidence" value="ECO:0007669"/>
    <property type="project" value="UniProtKB-SubCell"/>
</dbReference>
<dbReference type="EC" id="2.4.1.17" evidence="5"/>
<gene>
    <name evidence="6" type="ORF">APHIGO_LOCUS821</name>
</gene>
<dbReference type="InterPro" id="IPR035595">
    <property type="entry name" value="UDP_glycos_trans_CS"/>
</dbReference>
<keyword evidence="5" id="KW-0732">Signal</keyword>
<keyword evidence="3 4" id="KW-0808">Transferase</keyword>